<evidence type="ECO:0000256" key="3">
    <source>
        <dbReference type="ARBA" id="ARBA00022777"/>
    </source>
</evidence>
<dbReference type="InterPro" id="IPR004358">
    <property type="entry name" value="Sig_transdc_His_kin-like_C"/>
</dbReference>
<dbReference type="PANTHER" id="PTHR43065">
    <property type="entry name" value="SENSOR HISTIDINE KINASE"/>
    <property type="match status" value="1"/>
</dbReference>
<dbReference type="InterPro" id="IPR014710">
    <property type="entry name" value="RmlC-like_jellyroll"/>
</dbReference>
<feature type="domain" description="Cyclic nucleotide-binding" evidence="6">
    <location>
        <begin position="18"/>
        <end position="125"/>
    </location>
</feature>
<keyword evidence="8" id="KW-0547">Nucleotide-binding</keyword>
<evidence type="ECO:0000259" key="6">
    <source>
        <dbReference type="PROSITE" id="PS50042"/>
    </source>
</evidence>
<dbReference type="InterPro" id="IPR018490">
    <property type="entry name" value="cNMP-bd_dom_sf"/>
</dbReference>
<dbReference type="Proteomes" id="UP001595701">
    <property type="component" value="Unassembled WGS sequence"/>
</dbReference>
<dbReference type="CDD" id="cd00038">
    <property type="entry name" value="CAP_ED"/>
    <property type="match status" value="1"/>
</dbReference>
<dbReference type="GO" id="GO:0005524">
    <property type="term" value="F:ATP binding"/>
    <property type="evidence" value="ECO:0007669"/>
    <property type="project" value="UniProtKB-KW"/>
</dbReference>
<dbReference type="RefSeq" id="WP_310772195.1">
    <property type="nucleotide sequence ID" value="NZ_JBHRWR010000002.1"/>
</dbReference>
<dbReference type="Pfam" id="PF02518">
    <property type="entry name" value="HATPase_c"/>
    <property type="match status" value="1"/>
</dbReference>
<dbReference type="InterPro" id="IPR000595">
    <property type="entry name" value="cNMP-bd_dom"/>
</dbReference>
<keyword evidence="3" id="KW-0808">Transferase</keyword>
<dbReference type="PRINTS" id="PR00344">
    <property type="entry name" value="BCTRLSENSOR"/>
</dbReference>
<dbReference type="SUPFAM" id="SSF55874">
    <property type="entry name" value="ATPase domain of HSP90 chaperone/DNA topoisomerase II/histidine kinase"/>
    <property type="match status" value="1"/>
</dbReference>
<comment type="catalytic activity">
    <reaction evidence="1">
        <text>ATP + protein L-histidine = ADP + protein N-phospho-L-histidine.</text>
        <dbReference type="EC" id="2.7.13.3"/>
    </reaction>
</comment>
<dbReference type="EC" id="2.7.13.3" evidence="2"/>
<feature type="region of interest" description="Disordered" evidence="5">
    <location>
        <begin position="479"/>
        <end position="499"/>
    </location>
</feature>
<dbReference type="EMBL" id="JBHRWR010000002">
    <property type="protein sequence ID" value="MFC3572298.1"/>
    <property type="molecule type" value="Genomic_DNA"/>
</dbReference>
<evidence type="ECO:0000256" key="1">
    <source>
        <dbReference type="ARBA" id="ARBA00000085"/>
    </source>
</evidence>
<comment type="caution">
    <text evidence="8">The sequence shown here is derived from an EMBL/GenBank/DDBJ whole genome shotgun (WGS) entry which is preliminary data.</text>
</comment>
<dbReference type="SUPFAM" id="SSF51206">
    <property type="entry name" value="cAMP-binding domain-like"/>
    <property type="match status" value="1"/>
</dbReference>
<organism evidence="8 9">
    <name type="scientific">Streptomyces yaanensis</name>
    <dbReference type="NCBI Taxonomy" id="1142239"/>
    <lineage>
        <taxon>Bacteria</taxon>
        <taxon>Bacillati</taxon>
        <taxon>Actinomycetota</taxon>
        <taxon>Actinomycetes</taxon>
        <taxon>Kitasatosporales</taxon>
        <taxon>Streptomycetaceae</taxon>
        <taxon>Streptomyces</taxon>
    </lineage>
</organism>
<protein>
    <recommendedName>
        <fullName evidence="2">histidine kinase</fullName>
        <ecNumber evidence="2">2.7.13.3</ecNumber>
    </recommendedName>
</protein>
<evidence type="ECO:0000313" key="8">
    <source>
        <dbReference type="EMBL" id="MFC3572298.1"/>
    </source>
</evidence>
<gene>
    <name evidence="8" type="ORF">ACFOZ0_03155</name>
</gene>
<dbReference type="Gene3D" id="2.60.120.10">
    <property type="entry name" value="Jelly Rolls"/>
    <property type="match status" value="1"/>
</dbReference>
<dbReference type="PANTHER" id="PTHR43065:SF48">
    <property type="entry name" value="HISTIDINE KINASE"/>
    <property type="match status" value="1"/>
</dbReference>
<dbReference type="InterPro" id="IPR005467">
    <property type="entry name" value="His_kinase_dom"/>
</dbReference>
<evidence type="ECO:0000313" key="9">
    <source>
        <dbReference type="Proteomes" id="UP001595701"/>
    </source>
</evidence>
<accession>A0ABV7S5Y6</accession>
<keyword evidence="8" id="KW-0067">ATP-binding</keyword>
<evidence type="ECO:0000256" key="4">
    <source>
        <dbReference type="ARBA" id="ARBA00023012"/>
    </source>
</evidence>
<feature type="domain" description="Histidine kinase" evidence="7">
    <location>
        <begin position="301"/>
        <end position="476"/>
    </location>
</feature>
<dbReference type="PROSITE" id="PS50109">
    <property type="entry name" value="HIS_KIN"/>
    <property type="match status" value="1"/>
</dbReference>
<keyword evidence="4" id="KW-0902">Two-component regulatory system</keyword>
<evidence type="ECO:0000259" key="7">
    <source>
        <dbReference type="PROSITE" id="PS50109"/>
    </source>
</evidence>
<dbReference type="InterPro" id="IPR036890">
    <property type="entry name" value="HATPase_C_sf"/>
</dbReference>
<evidence type="ECO:0000256" key="5">
    <source>
        <dbReference type="SAM" id="MobiDB-lite"/>
    </source>
</evidence>
<dbReference type="Gene3D" id="1.10.287.130">
    <property type="match status" value="1"/>
</dbReference>
<dbReference type="Gene3D" id="3.30.565.10">
    <property type="entry name" value="Histidine kinase-like ATPase, C-terminal domain"/>
    <property type="match status" value="1"/>
</dbReference>
<keyword evidence="9" id="KW-1185">Reference proteome</keyword>
<sequence>MSGRPMVCDQAELRTLFLFEKLDDEQLARLCREGRVELFEPGPVYTEGEPATCFFVLLNGTVVLSRRVGSDDVEINRTSQRGVYAGAFQAYLGDRARAATYNGSMRVTEPSRFFILPSDTFAAVMRDWFPMAVHLLEGLFFGTKNTQQVINQRERLLALGSLSAGLTHELNNPAAAAVSATSALRERVAGMRHKLGVIAAGRYEPQTLLTLVDIQERTAEQVAKATPLSPLEASDREDALGDWLDDHGIQGGWQLAPTFVQAGLDTDWLDQVAAAVDEETLEGAIRWLNYTVETELLMNEIEDSTTRVSTLVNAARQYSQLDRAPYQVVDVHELLDSTLLMLSGKMGKRITVVKEYDRTLPNIPAYPGELNQVWTNLIDNAVSAMNDGGGDGTLTVRTALDRDQLLVEFRDTGPGVPADIRSRIFDPFFTTKPVGQGTGLGLDISWRIVVNKHHGSLDVHSVPGDTRFRVRLPLTAAESDVIEPGSDQQPVSETPAEAS</sequence>
<reference evidence="9" key="1">
    <citation type="journal article" date="2019" name="Int. J. Syst. Evol. Microbiol.">
        <title>The Global Catalogue of Microorganisms (GCM) 10K type strain sequencing project: providing services to taxonomists for standard genome sequencing and annotation.</title>
        <authorList>
            <consortium name="The Broad Institute Genomics Platform"/>
            <consortium name="The Broad Institute Genome Sequencing Center for Infectious Disease"/>
            <person name="Wu L."/>
            <person name="Ma J."/>
        </authorList>
    </citation>
    <scope>NUCLEOTIDE SEQUENCE [LARGE SCALE GENOMIC DNA]</scope>
    <source>
        <strain evidence="9">CGMCC 4.7035</strain>
    </source>
</reference>
<name>A0ABV7S5Y6_9ACTN</name>
<evidence type="ECO:0000256" key="2">
    <source>
        <dbReference type="ARBA" id="ARBA00012438"/>
    </source>
</evidence>
<proteinExistence type="predicted"/>
<keyword evidence="3" id="KW-0418">Kinase</keyword>
<dbReference type="PROSITE" id="PS50042">
    <property type="entry name" value="CNMP_BINDING_3"/>
    <property type="match status" value="1"/>
</dbReference>
<dbReference type="InterPro" id="IPR003594">
    <property type="entry name" value="HATPase_dom"/>
</dbReference>
<dbReference type="SMART" id="SM00387">
    <property type="entry name" value="HATPase_c"/>
    <property type="match status" value="1"/>
</dbReference>